<comment type="caution">
    <text evidence="3">The sequence shown here is derived from an EMBL/GenBank/DDBJ whole genome shotgun (WGS) entry which is preliminary data.</text>
</comment>
<proteinExistence type="predicted"/>
<dbReference type="InterPro" id="IPR036291">
    <property type="entry name" value="NAD(P)-bd_dom_sf"/>
</dbReference>
<dbReference type="InterPro" id="IPR028939">
    <property type="entry name" value="P5C_Rdtase_cat_N"/>
</dbReference>
<evidence type="ECO:0000313" key="4">
    <source>
        <dbReference type="Proteomes" id="UP001487296"/>
    </source>
</evidence>
<organism evidence="3 4">
    <name type="scientific">Hallella faecis</name>
    <dbReference type="NCBI Taxonomy" id="2841596"/>
    <lineage>
        <taxon>Bacteria</taxon>
        <taxon>Pseudomonadati</taxon>
        <taxon>Bacteroidota</taxon>
        <taxon>Bacteroidia</taxon>
        <taxon>Bacteroidales</taxon>
        <taxon>Prevotellaceae</taxon>
        <taxon>Hallella</taxon>
    </lineage>
</organism>
<dbReference type="Pfam" id="PF10728">
    <property type="entry name" value="DUF2520"/>
    <property type="match status" value="1"/>
</dbReference>
<dbReference type="Gene3D" id="1.10.1040.20">
    <property type="entry name" value="ProC-like, C-terminal domain"/>
    <property type="match status" value="1"/>
</dbReference>
<dbReference type="PANTHER" id="PTHR40459">
    <property type="entry name" value="CONSERVED HYPOTHETICAL ALANINE AND LEUCINE RICH PROTEIN"/>
    <property type="match status" value="1"/>
</dbReference>
<dbReference type="Proteomes" id="UP001487296">
    <property type="component" value="Unassembled WGS sequence"/>
</dbReference>
<evidence type="ECO:0000259" key="2">
    <source>
        <dbReference type="Pfam" id="PF10728"/>
    </source>
</evidence>
<gene>
    <name evidence="3" type="ORF">AAAT34_08220</name>
</gene>
<reference evidence="3 4" key="1">
    <citation type="submission" date="2024-04" db="EMBL/GenBank/DDBJ databases">
        <title>Human intestinal bacterial collection.</title>
        <authorList>
            <person name="Pauvert C."/>
            <person name="Hitch T.C.A."/>
            <person name="Clavel T."/>
        </authorList>
    </citation>
    <scope>NUCLEOTIDE SEQUENCE [LARGE SCALE GENOMIC DNA]</scope>
    <source>
        <strain evidence="3 4">CLA-AA-H145</strain>
    </source>
</reference>
<protein>
    <submittedName>
        <fullName evidence="3">DUF2520 domain-containing protein</fullName>
    </submittedName>
</protein>
<sequence length="270" mass="29429">MSSTSKNSNTIRMKIVLIGAGNLATHLGKALKEAGHDICQVYSRTLASASVLAQALGSDATDDLTLLADDADAYVISVKDSALDQVPATACMGRGKGVFLHTAGSIPMEVFNGRVPHYGVLYPMQTFSKAAEVDFSVIPTFIEYNDDVAEKTIKALANSITQRVYTLSSADRKYLHLSAVWACNFVNHCYDISSKILAAHNVPFDVMLPLINETARKVQTLSPHEAQTGPAVRYDENVINAQTQLMADSPTWQKLYRLLSESIHETHKGQ</sequence>
<dbReference type="SUPFAM" id="SSF51735">
    <property type="entry name" value="NAD(P)-binding Rossmann-fold domains"/>
    <property type="match status" value="1"/>
</dbReference>
<dbReference type="InterPro" id="IPR037108">
    <property type="entry name" value="TM1727-like_C_sf"/>
</dbReference>
<dbReference type="PANTHER" id="PTHR40459:SF1">
    <property type="entry name" value="CONSERVED HYPOTHETICAL ALANINE AND LEUCINE RICH PROTEIN"/>
    <property type="match status" value="1"/>
</dbReference>
<dbReference type="SUPFAM" id="SSF48179">
    <property type="entry name" value="6-phosphogluconate dehydrogenase C-terminal domain-like"/>
    <property type="match status" value="1"/>
</dbReference>
<evidence type="ECO:0000259" key="1">
    <source>
        <dbReference type="Pfam" id="PF03807"/>
    </source>
</evidence>
<accession>A0ABV1FRI7</accession>
<name>A0ABV1FRI7_9BACT</name>
<dbReference type="InterPro" id="IPR018931">
    <property type="entry name" value="DUF2520"/>
</dbReference>
<evidence type="ECO:0000313" key="3">
    <source>
        <dbReference type="EMBL" id="MEQ2487041.1"/>
    </source>
</evidence>
<dbReference type="InterPro" id="IPR008927">
    <property type="entry name" value="6-PGluconate_DH-like_C_sf"/>
</dbReference>
<feature type="domain" description="Pyrroline-5-carboxylate reductase catalytic N-terminal" evidence="1">
    <location>
        <begin position="14"/>
        <end position="89"/>
    </location>
</feature>
<dbReference type="Pfam" id="PF03807">
    <property type="entry name" value="F420_oxidored"/>
    <property type="match status" value="1"/>
</dbReference>
<dbReference type="EMBL" id="JBBNFP010000030">
    <property type="protein sequence ID" value="MEQ2487041.1"/>
    <property type="molecule type" value="Genomic_DNA"/>
</dbReference>
<dbReference type="Gene3D" id="3.40.50.720">
    <property type="entry name" value="NAD(P)-binding Rossmann-like Domain"/>
    <property type="match status" value="1"/>
</dbReference>
<keyword evidence="4" id="KW-1185">Reference proteome</keyword>
<feature type="domain" description="DUF2520" evidence="2">
    <location>
        <begin position="138"/>
        <end position="263"/>
    </location>
</feature>